<dbReference type="PANTHER" id="PTHR43794">
    <property type="entry name" value="AMINOHYDROLASE SSNA-RELATED"/>
    <property type="match status" value="1"/>
</dbReference>
<evidence type="ECO:0000313" key="7">
    <source>
        <dbReference type="EMBL" id="THF65784.1"/>
    </source>
</evidence>
<comment type="function">
    <text evidence="5">Catalyzes the deamination of 5-methylthioadenosine and S-adenosyl-L-homocysteine into 5-methylthioinosine and S-inosyl-L-homocysteine, respectively. Is also able to deaminate adenosine.</text>
</comment>
<dbReference type="PANTHER" id="PTHR43794:SF11">
    <property type="entry name" value="AMIDOHYDROLASE-RELATED DOMAIN-CONTAINING PROTEIN"/>
    <property type="match status" value="1"/>
</dbReference>
<evidence type="ECO:0000256" key="5">
    <source>
        <dbReference type="HAMAP-Rule" id="MF_01281"/>
    </source>
</evidence>
<dbReference type="InterPro" id="IPR050287">
    <property type="entry name" value="MTA/SAH_deaminase"/>
</dbReference>
<dbReference type="CDD" id="cd01298">
    <property type="entry name" value="ATZ_TRZ_like"/>
    <property type="match status" value="1"/>
</dbReference>
<dbReference type="NCBIfam" id="NF006549">
    <property type="entry name" value="PRK09045.1"/>
    <property type="match status" value="1"/>
</dbReference>
<accession>A0A4S4B4D2</accession>
<gene>
    <name evidence="5" type="primary">mtaD</name>
    <name evidence="7" type="ORF">E6C76_09565</name>
</gene>
<evidence type="ECO:0000259" key="6">
    <source>
        <dbReference type="Pfam" id="PF01979"/>
    </source>
</evidence>
<feature type="binding site" evidence="5">
    <location>
        <position position="219"/>
    </location>
    <ligand>
        <name>Zn(2+)</name>
        <dbReference type="ChEBI" id="CHEBI:29105"/>
    </ligand>
</feature>
<proteinExistence type="inferred from homology"/>
<dbReference type="FunFam" id="3.20.20.140:FF:000014">
    <property type="entry name" value="5-methylthioadenosine/S-adenosylhomocysteine deaminase"/>
    <property type="match status" value="1"/>
</dbReference>
<comment type="cofactor">
    <cofactor evidence="5">
        <name>Zn(2+)</name>
        <dbReference type="ChEBI" id="CHEBI:29105"/>
    </cofactor>
    <text evidence="5">Binds 1 zinc ion per subunit.</text>
</comment>
<sequence length="439" mass="47596">MSDIADLLLHARWVVPVEPHGTTLEHHTVAVRDGRILALLPQEEARRLYPQVQAVELPHHVLFPGFVNLHVHAAMALMRGIADDLPLMRWLQEAIWPTEGRHVSPAFVRDGTLLAAAEMLRGGITTCNDMYFYPEAAAQAFDEAGMRAVLGTVVLAFPTPYASDADDYLRKGLAVRDQWRGHPRIDFTLAPHAPYTVDDDTLKRVAALAAEIETPIHIHIHETVQEVTDSITQHGVRPLTRLERLGLLGANFIGVHAVHLDETEIALLAHHGCAVAHCPTSNMKLASGAAPAAALRAAGVTVGLGTDGAASNNRMDMFAEMRHASLLAKVTSGDATALPASEVLRMATLEGARALGMAERIGSIEPGKQADLCAVALDTPETRPCFDPVSHLVYVAGREHVSHVWVDGEARLDKGKSLLQTSDKELLRLAAVWQTKLVN</sequence>
<feature type="binding site" evidence="5">
    <location>
        <position position="72"/>
    </location>
    <ligand>
        <name>Zn(2+)</name>
        <dbReference type="ChEBI" id="CHEBI:29105"/>
    </ligand>
</feature>
<comment type="similarity">
    <text evidence="1">Belongs to the metallo-dependent hydrolases superfamily. ATZ/TRZ family.</text>
</comment>
<evidence type="ECO:0000313" key="8">
    <source>
        <dbReference type="Proteomes" id="UP000308430"/>
    </source>
</evidence>
<name>A0A4S4B4D2_9RHOO</name>
<organism evidence="7 8">
    <name type="scientific">Pseudothauera nasutitermitis</name>
    <dbReference type="NCBI Taxonomy" id="2565930"/>
    <lineage>
        <taxon>Bacteria</taxon>
        <taxon>Pseudomonadati</taxon>
        <taxon>Pseudomonadota</taxon>
        <taxon>Betaproteobacteria</taxon>
        <taxon>Rhodocyclales</taxon>
        <taxon>Zoogloeaceae</taxon>
        <taxon>Pseudothauera</taxon>
    </lineage>
</organism>
<dbReference type="OrthoDB" id="9807210at2"/>
<dbReference type="HAMAP" id="MF_01281">
    <property type="entry name" value="MTA_SAH_deamin"/>
    <property type="match status" value="1"/>
</dbReference>
<dbReference type="EC" id="3.5.4.28" evidence="5"/>
<dbReference type="Proteomes" id="UP000308430">
    <property type="component" value="Unassembled WGS sequence"/>
</dbReference>
<comment type="similarity">
    <text evidence="5">Belongs to the metallo-dependent hydrolases superfamily. MTA/SAH deaminase family.</text>
</comment>
<dbReference type="InterPro" id="IPR032466">
    <property type="entry name" value="Metal_Hydrolase"/>
</dbReference>
<keyword evidence="8" id="KW-1185">Reference proteome</keyword>
<keyword evidence="2 5" id="KW-0479">Metal-binding</keyword>
<dbReference type="Pfam" id="PF01979">
    <property type="entry name" value="Amidohydro_1"/>
    <property type="match status" value="1"/>
</dbReference>
<comment type="catalytic activity">
    <reaction evidence="5">
        <text>S-methyl-5'-thioadenosine + H2O + H(+) = S-methyl-5'-thioinosine + NH4(+)</text>
        <dbReference type="Rhea" id="RHEA:25025"/>
        <dbReference type="ChEBI" id="CHEBI:15377"/>
        <dbReference type="ChEBI" id="CHEBI:15378"/>
        <dbReference type="ChEBI" id="CHEBI:17509"/>
        <dbReference type="ChEBI" id="CHEBI:28938"/>
        <dbReference type="ChEBI" id="CHEBI:48595"/>
        <dbReference type="EC" id="3.5.4.31"/>
    </reaction>
</comment>
<evidence type="ECO:0000256" key="2">
    <source>
        <dbReference type="ARBA" id="ARBA00022723"/>
    </source>
</evidence>
<feature type="binding site" evidence="5">
    <location>
        <position position="307"/>
    </location>
    <ligand>
        <name>substrate</name>
    </ligand>
</feature>
<dbReference type="SUPFAM" id="SSF51556">
    <property type="entry name" value="Metallo-dependent hydrolases"/>
    <property type="match status" value="1"/>
</dbReference>
<feature type="domain" description="Amidohydrolase-related" evidence="6">
    <location>
        <begin position="61"/>
        <end position="409"/>
    </location>
</feature>
<comment type="caution">
    <text evidence="7">The sequence shown here is derived from an EMBL/GenBank/DDBJ whole genome shotgun (WGS) entry which is preliminary data.</text>
</comment>
<evidence type="ECO:0000256" key="1">
    <source>
        <dbReference type="ARBA" id="ARBA00006745"/>
    </source>
</evidence>
<evidence type="ECO:0000256" key="3">
    <source>
        <dbReference type="ARBA" id="ARBA00022801"/>
    </source>
</evidence>
<feature type="binding site" evidence="5">
    <location>
        <position position="70"/>
    </location>
    <ligand>
        <name>Zn(2+)</name>
        <dbReference type="ChEBI" id="CHEBI:29105"/>
    </ligand>
</feature>
<keyword evidence="3 5" id="KW-0378">Hydrolase</keyword>
<feature type="binding site" evidence="5">
    <location>
        <position position="192"/>
    </location>
    <ligand>
        <name>substrate</name>
    </ligand>
</feature>
<protein>
    <recommendedName>
        <fullName evidence="5">5-methylthioadenosine/S-adenosylhomocysteine deaminase</fullName>
        <shortName evidence="5">MTA/SAH deaminase</shortName>
        <ecNumber evidence="5">3.5.4.28</ecNumber>
        <ecNumber evidence="5">3.5.4.31</ecNumber>
    </recommendedName>
</protein>
<feature type="binding site" evidence="5">
    <location>
        <position position="99"/>
    </location>
    <ligand>
        <name>substrate</name>
    </ligand>
</feature>
<dbReference type="RefSeq" id="WP_136347989.1">
    <property type="nucleotide sequence ID" value="NZ_SSOC01000003.1"/>
</dbReference>
<feature type="binding site" evidence="5">
    <location>
        <position position="307"/>
    </location>
    <ligand>
        <name>Zn(2+)</name>
        <dbReference type="ChEBI" id="CHEBI:29105"/>
    </ligand>
</feature>
<comment type="caution">
    <text evidence="5">Lacks conserved residue(s) required for the propagation of feature annotation.</text>
</comment>
<dbReference type="InterPro" id="IPR023512">
    <property type="entry name" value="Deaminase_MtaD/DadD"/>
</dbReference>
<dbReference type="GO" id="GO:0050270">
    <property type="term" value="F:S-adenosylhomocysteine deaminase activity"/>
    <property type="evidence" value="ECO:0007669"/>
    <property type="project" value="UniProtKB-UniRule"/>
</dbReference>
<comment type="catalytic activity">
    <reaction evidence="5">
        <text>S-adenosyl-L-homocysteine + H2O + H(+) = S-inosyl-L-homocysteine + NH4(+)</text>
        <dbReference type="Rhea" id="RHEA:20716"/>
        <dbReference type="ChEBI" id="CHEBI:15377"/>
        <dbReference type="ChEBI" id="CHEBI:15378"/>
        <dbReference type="ChEBI" id="CHEBI:28938"/>
        <dbReference type="ChEBI" id="CHEBI:57856"/>
        <dbReference type="ChEBI" id="CHEBI:57985"/>
        <dbReference type="EC" id="3.5.4.28"/>
    </reaction>
</comment>
<dbReference type="Gene3D" id="2.30.40.10">
    <property type="entry name" value="Urease, subunit C, domain 1"/>
    <property type="match status" value="1"/>
</dbReference>
<dbReference type="AlphaFoldDB" id="A0A4S4B4D2"/>
<dbReference type="GO" id="GO:0090614">
    <property type="term" value="F:5'-methylthioadenosine deaminase activity"/>
    <property type="evidence" value="ECO:0007669"/>
    <property type="project" value="UniProtKB-UniRule"/>
</dbReference>
<dbReference type="GO" id="GO:0046872">
    <property type="term" value="F:metal ion binding"/>
    <property type="evidence" value="ECO:0007669"/>
    <property type="project" value="UniProtKB-KW"/>
</dbReference>
<evidence type="ECO:0000256" key="4">
    <source>
        <dbReference type="ARBA" id="ARBA00022833"/>
    </source>
</evidence>
<dbReference type="InterPro" id="IPR011059">
    <property type="entry name" value="Metal-dep_hydrolase_composite"/>
</dbReference>
<keyword evidence="4 5" id="KW-0862">Zinc</keyword>
<dbReference type="SUPFAM" id="SSF51338">
    <property type="entry name" value="Composite domain of metallo-dependent hydrolases"/>
    <property type="match status" value="1"/>
</dbReference>
<dbReference type="InterPro" id="IPR006680">
    <property type="entry name" value="Amidohydro-rel"/>
</dbReference>
<dbReference type="EC" id="3.5.4.31" evidence="5"/>
<dbReference type="EMBL" id="SSOC01000003">
    <property type="protein sequence ID" value="THF65784.1"/>
    <property type="molecule type" value="Genomic_DNA"/>
</dbReference>
<dbReference type="Gene3D" id="3.20.20.140">
    <property type="entry name" value="Metal-dependent hydrolases"/>
    <property type="match status" value="1"/>
</dbReference>
<reference evidence="7 8" key="1">
    <citation type="submission" date="2019-04" db="EMBL/GenBank/DDBJ databases">
        <title>Azoarcus nasutitermitis sp. nov. isolated from termite nest.</title>
        <authorList>
            <person name="Lin S.-Y."/>
            <person name="Hameed A."/>
            <person name="Hsu Y.-H."/>
            <person name="Young C.-C."/>
        </authorList>
    </citation>
    <scope>NUCLEOTIDE SEQUENCE [LARGE SCALE GENOMIC DNA]</scope>
    <source>
        <strain evidence="7 8">CC-YHH838</strain>
    </source>
</reference>
<feature type="binding site" evidence="5">
    <location>
        <position position="222"/>
    </location>
    <ligand>
        <name>substrate</name>
    </ligand>
</feature>